<sequence>MWIHAFENGERIVYLPSILKESCVDKSGMKHENQVLQKISGMADVPRIIAHEDVDRGVKDATATNRFVHDDNEYWKTNNRWRRYKKTENQEHLQMLMTPYGKPLESQKPQLSSSHPMDTNIYFII</sequence>
<accession>A0A4S4KFG5</accession>
<name>A0A4S4KFG5_9AGAM</name>
<gene>
    <name evidence="1" type="ORF">EW145_g7722</name>
</gene>
<comment type="caution">
    <text evidence="1">The sequence shown here is derived from an EMBL/GenBank/DDBJ whole genome shotgun (WGS) entry which is preliminary data.</text>
</comment>
<evidence type="ECO:0000313" key="1">
    <source>
        <dbReference type="EMBL" id="THG96766.1"/>
    </source>
</evidence>
<proteinExistence type="predicted"/>
<dbReference type="OrthoDB" id="3223806at2759"/>
<reference evidence="1 2" key="1">
    <citation type="submission" date="2019-02" db="EMBL/GenBank/DDBJ databases">
        <title>Genome sequencing of the rare red list fungi Phellinidium pouzarii.</title>
        <authorList>
            <person name="Buettner E."/>
            <person name="Kellner H."/>
        </authorList>
    </citation>
    <scope>NUCLEOTIDE SEQUENCE [LARGE SCALE GENOMIC DNA]</scope>
    <source>
        <strain evidence="1 2">DSM 108285</strain>
    </source>
</reference>
<organism evidence="1 2">
    <name type="scientific">Phellinidium pouzarii</name>
    <dbReference type="NCBI Taxonomy" id="167371"/>
    <lineage>
        <taxon>Eukaryota</taxon>
        <taxon>Fungi</taxon>
        <taxon>Dikarya</taxon>
        <taxon>Basidiomycota</taxon>
        <taxon>Agaricomycotina</taxon>
        <taxon>Agaricomycetes</taxon>
        <taxon>Hymenochaetales</taxon>
        <taxon>Hymenochaetaceae</taxon>
        <taxon>Phellinidium</taxon>
    </lineage>
</organism>
<evidence type="ECO:0000313" key="2">
    <source>
        <dbReference type="Proteomes" id="UP000308199"/>
    </source>
</evidence>
<dbReference type="Proteomes" id="UP000308199">
    <property type="component" value="Unassembled WGS sequence"/>
</dbReference>
<keyword evidence="2" id="KW-1185">Reference proteome</keyword>
<dbReference type="AlphaFoldDB" id="A0A4S4KFG5"/>
<protein>
    <submittedName>
        <fullName evidence="1">Uncharacterized protein</fullName>
    </submittedName>
</protein>
<dbReference type="EMBL" id="SGPK01000850">
    <property type="protein sequence ID" value="THG96766.1"/>
    <property type="molecule type" value="Genomic_DNA"/>
</dbReference>